<keyword evidence="1" id="KW-1133">Transmembrane helix</keyword>
<protein>
    <submittedName>
        <fullName evidence="2">LmbE family N-acetylglucosaminyl deacetylase</fullName>
    </submittedName>
</protein>
<dbReference type="RefSeq" id="WP_142190166.1">
    <property type="nucleotide sequence ID" value="NZ_VHIF01000001.1"/>
</dbReference>
<proteinExistence type="predicted"/>
<accession>A0ABY3AFF6</accession>
<evidence type="ECO:0000256" key="1">
    <source>
        <dbReference type="SAM" id="Phobius"/>
    </source>
</evidence>
<dbReference type="Gene3D" id="3.40.50.10320">
    <property type="entry name" value="LmbE-like"/>
    <property type="match status" value="1"/>
</dbReference>
<dbReference type="Pfam" id="PF02585">
    <property type="entry name" value="PIG-L"/>
    <property type="match status" value="1"/>
</dbReference>
<name>A0ABY3AFF6_9FLAO</name>
<organism evidence="2 3">
    <name type="scientific">Arenibacter algicola</name>
    <dbReference type="NCBI Taxonomy" id="616991"/>
    <lineage>
        <taxon>Bacteria</taxon>
        <taxon>Pseudomonadati</taxon>
        <taxon>Bacteroidota</taxon>
        <taxon>Flavobacteriia</taxon>
        <taxon>Flavobacteriales</taxon>
        <taxon>Flavobacteriaceae</taxon>
        <taxon>Arenibacter</taxon>
    </lineage>
</organism>
<dbReference type="InterPro" id="IPR003737">
    <property type="entry name" value="GlcNAc_PI_deacetylase-related"/>
</dbReference>
<feature type="transmembrane region" description="Helical" evidence="1">
    <location>
        <begin position="12"/>
        <end position="32"/>
    </location>
</feature>
<comment type="caution">
    <text evidence="2">The sequence shown here is derived from an EMBL/GenBank/DDBJ whole genome shotgun (WGS) entry which is preliminary data.</text>
</comment>
<sequence>MKGKSRINNKKLIISVFLMMILTLIIALIFIMKKRSSIYPYDVKQDYDYSFHQTDASITNLNFKNGNVVLPKKRSTVQTAFLKLNVKASFLGKYFLPHVEIIGKSSFTQYFEHGVAGVRYLNVSQLMSENETKLRLEGNHITIDEQSVQLIVFENQNINKSRILVVSPHPDDAEIAAFGVYSSNENSHILTVTAGEGGENKYDEVYENKVKQHLKKGELRTWNSITVPMLGGIRPEQSLNLGFFDGTLEEMFRSKSEQVSGILTNTSDINTFRKLNISSLSDSLSGKSDWNSLVENLEYLLKTIKPDIIVAPYPALDSHSDHKLSSIALFEALKKSGIKNGELYLYTNHYVLNEFYPYGKIGGIVSLPPNFEKAIYFNNIYSHPLSLDDQKNKIFGLEAHNDLRLDTEWLSSKGAIKHAYANIKRDINGKDNSYYKRAVRSNELFYVVKIANIYNQNNLNKIIGDF</sequence>
<dbReference type="Proteomes" id="UP000315363">
    <property type="component" value="Unassembled WGS sequence"/>
</dbReference>
<dbReference type="InterPro" id="IPR024078">
    <property type="entry name" value="LmbE-like_dom_sf"/>
</dbReference>
<keyword evidence="1" id="KW-0812">Transmembrane</keyword>
<reference evidence="2 3" key="1">
    <citation type="submission" date="2019-06" db="EMBL/GenBank/DDBJ databases">
        <title>A large-scale integrated study on North Sea by COGITO (Coastal Microbe Genomic &amp; Taxonomic Observatory).</title>
        <authorList>
            <person name="Teeling H."/>
        </authorList>
    </citation>
    <scope>NUCLEOTIDE SEQUENCE [LARGE SCALE GENOMIC DNA]</scope>
    <source>
        <strain evidence="2 3">MAR_2009_79</strain>
    </source>
</reference>
<dbReference type="EMBL" id="VHIF01000001">
    <property type="protein sequence ID" value="TQO38593.1"/>
    <property type="molecule type" value="Genomic_DNA"/>
</dbReference>
<dbReference type="SUPFAM" id="SSF102588">
    <property type="entry name" value="LmbE-like"/>
    <property type="match status" value="1"/>
</dbReference>
<gene>
    <name evidence="2" type="ORF">GQ41_3250</name>
</gene>
<keyword evidence="1" id="KW-0472">Membrane</keyword>
<evidence type="ECO:0000313" key="2">
    <source>
        <dbReference type="EMBL" id="TQO38593.1"/>
    </source>
</evidence>
<evidence type="ECO:0000313" key="3">
    <source>
        <dbReference type="Proteomes" id="UP000315363"/>
    </source>
</evidence>
<keyword evidence="3" id="KW-1185">Reference proteome</keyword>